<keyword evidence="3 6" id="KW-0812">Transmembrane</keyword>
<dbReference type="EMBL" id="LOED01000036">
    <property type="protein sequence ID" value="KXG74959.1"/>
    <property type="molecule type" value="Genomic_DNA"/>
</dbReference>
<sequence>MTNEFLVLGALCFISGMLFIFSIAAARSRSVKGLQSLIYDRETVVEDIKESVNIEFNKQRLLEIVKKLRFIPLKFLPQNVVADIRQRLIYAGLAGKIKPEEFYSLKVVVALMFFGIVSSLLYVGQGIAGLGISLIAFAVGYLLPDKYLNYIIAKKKADIEKNILSFVDILSVSCEAGLGLNEAVKRVCATFKGTLSEEFMRTFGEIETGKPYSAALKDLGERNPSESLRFLTEMLVQAEKYGTPVARILKDFTEQTRMLRKQKAQEIAQKAVIKMMFPILIFILAPILILIMSPALISVLSLF</sequence>
<reference evidence="8 9" key="1">
    <citation type="submission" date="2015-12" db="EMBL/GenBank/DDBJ databases">
        <title>Draft genome sequnece of Fervidicola ferrireducens strain Y170.</title>
        <authorList>
            <person name="Patel B.K."/>
        </authorList>
    </citation>
    <scope>NUCLEOTIDE SEQUENCE [LARGE SCALE GENOMIC DNA]</scope>
    <source>
        <strain evidence="8 9">Y170</strain>
    </source>
</reference>
<dbReference type="PANTHER" id="PTHR35007:SF2">
    <property type="entry name" value="PILUS ASSEMBLE PROTEIN"/>
    <property type="match status" value="1"/>
</dbReference>
<dbReference type="Pfam" id="PF00482">
    <property type="entry name" value="T2SSF"/>
    <property type="match status" value="1"/>
</dbReference>
<dbReference type="InParanoid" id="A0A140L334"/>
<dbReference type="RefSeq" id="WP_066354802.1">
    <property type="nucleotide sequence ID" value="NZ_LOED01000036.1"/>
</dbReference>
<feature type="domain" description="Type II secretion system protein GspF" evidence="7">
    <location>
        <begin position="166"/>
        <end position="292"/>
    </location>
</feature>
<dbReference type="PANTHER" id="PTHR35007">
    <property type="entry name" value="INTEGRAL MEMBRANE PROTEIN-RELATED"/>
    <property type="match status" value="1"/>
</dbReference>
<feature type="transmembrane region" description="Helical" evidence="6">
    <location>
        <begin position="279"/>
        <end position="302"/>
    </location>
</feature>
<comment type="caution">
    <text evidence="8">The sequence shown here is derived from an EMBL/GenBank/DDBJ whole genome shotgun (WGS) entry which is preliminary data.</text>
</comment>
<dbReference type="OrthoDB" id="9810662at2"/>
<keyword evidence="5 6" id="KW-0472">Membrane</keyword>
<accession>A0A140L334</accession>
<dbReference type="GO" id="GO:0005886">
    <property type="term" value="C:plasma membrane"/>
    <property type="evidence" value="ECO:0007669"/>
    <property type="project" value="UniProtKB-SubCell"/>
</dbReference>
<evidence type="ECO:0000256" key="4">
    <source>
        <dbReference type="ARBA" id="ARBA00022989"/>
    </source>
</evidence>
<evidence type="ECO:0000313" key="9">
    <source>
        <dbReference type="Proteomes" id="UP000070427"/>
    </source>
</evidence>
<dbReference type="Proteomes" id="UP000070427">
    <property type="component" value="Unassembled WGS sequence"/>
</dbReference>
<evidence type="ECO:0000256" key="3">
    <source>
        <dbReference type="ARBA" id="ARBA00022692"/>
    </source>
</evidence>
<evidence type="ECO:0000256" key="6">
    <source>
        <dbReference type="SAM" id="Phobius"/>
    </source>
</evidence>
<dbReference type="InterPro" id="IPR018076">
    <property type="entry name" value="T2SS_GspF_dom"/>
</dbReference>
<keyword evidence="2" id="KW-1003">Cell membrane</keyword>
<feature type="transmembrane region" description="Helical" evidence="6">
    <location>
        <begin position="127"/>
        <end position="144"/>
    </location>
</feature>
<feature type="transmembrane region" description="Helical" evidence="6">
    <location>
        <begin position="6"/>
        <end position="26"/>
    </location>
</feature>
<evidence type="ECO:0000313" key="8">
    <source>
        <dbReference type="EMBL" id="KXG74959.1"/>
    </source>
</evidence>
<gene>
    <name evidence="8" type="ORF">AN618_21260</name>
</gene>
<evidence type="ECO:0000256" key="5">
    <source>
        <dbReference type="ARBA" id="ARBA00023136"/>
    </source>
</evidence>
<proteinExistence type="predicted"/>
<evidence type="ECO:0000259" key="7">
    <source>
        <dbReference type="Pfam" id="PF00482"/>
    </source>
</evidence>
<protein>
    <recommendedName>
        <fullName evidence="7">Type II secretion system protein GspF domain-containing protein</fullName>
    </recommendedName>
</protein>
<keyword evidence="9" id="KW-1185">Reference proteome</keyword>
<evidence type="ECO:0000256" key="1">
    <source>
        <dbReference type="ARBA" id="ARBA00004651"/>
    </source>
</evidence>
<evidence type="ECO:0000256" key="2">
    <source>
        <dbReference type="ARBA" id="ARBA00022475"/>
    </source>
</evidence>
<comment type="subcellular location">
    <subcellularLocation>
        <location evidence="1">Cell membrane</location>
        <topology evidence="1">Multi-pass membrane protein</topology>
    </subcellularLocation>
</comment>
<keyword evidence="4 6" id="KW-1133">Transmembrane helix</keyword>
<dbReference type="AlphaFoldDB" id="A0A140L334"/>
<organism evidence="8 9">
    <name type="scientific">Fervidicola ferrireducens</name>
    <dbReference type="NCBI Taxonomy" id="520764"/>
    <lineage>
        <taxon>Bacteria</taxon>
        <taxon>Bacillati</taxon>
        <taxon>Bacillota</taxon>
        <taxon>Clostridia</taxon>
        <taxon>Thermosediminibacterales</taxon>
        <taxon>Thermosediminibacteraceae</taxon>
        <taxon>Fervidicola</taxon>
    </lineage>
</organism>
<dbReference type="STRING" id="520764.AN618_21260"/>
<name>A0A140L334_9FIRM</name>